<dbReference type="HOGENOM" id="CLU_2577713_0_0_1"/>
<evidence type="ECO:0000313" key="2">
    <source>
        <dbReference type="EnsemblPlants" id="OGLUM01G45450.6"/>
    </source>
</evidence>
<sequence length="81" mass="9012">MRPKFIKVGKKTFHKFTGLEELQHESRRETRAGATEHITSRSSPAHIYNSSQIRMVKHAGADAGHANSLEEKGATSSRPNL</sequence>
<reference evidence="2" key="2">
    <citation type="submission" date="2015-04" db="UniProtKB">
        <authorList>
            <consortium name="EnsemblPlants"/>
        </authorList>
    </citation>
    <scope>IDENTIFICATION</scope>
</reference>
<dbReference type="Proteomes" id="UP000026961">
    <property type="component" value="Chromosome 1"/>
</dbReference>
<proteinExistence type="predicted"/>
<reference evidence="2" key="1">
    <citation type="submission" date="2013-08" db="EMBL/GenBank/DDBJ databases">
        <title>Oryza genome evolution.</title>
        <authorList>
            <person name="Wing R.A."/>
            <person name="Panaud O."/>
            <person name="Oliveira A.C."/>
        </authorList>
    </citation>
    <scope>NUCLEOTIDE SEQUENCE</scope>
</reference>
<evidence type="ECO:0000256" key="1">
    <source>
        <dbReference type="SAM" id="MobiDB-lite"/>
    </source>
</evidence>
<keyword evidence="3" id="KW-1185">Reference proteome</keyword>
<feature type="compositionally biased region" description="Basic and acidic residues" evidence="1">
    <location>
        <begin position="22"/>
        <end position="31"/>
    </location>
</feature>
<evidence type="ECO:0000313" key="3">
    <source>
        <dbReference type="Proteomes" id="UP000026961"/>
    </source>
</evidence>
<name>A0A0D9YIY7_9ORYZ</name>
<organism evidence="2">
    <name type="scientific">Oryza glumipatula</name>
    <dbReference type="NCBI Taxonomy" id="40148"/>
    <lineage>
        <taxon>Eukaryota</taxon>
        <taxon>Viridiplantae</taxon>
        <taxon>Streptophyta</taxon>
        <taxon>Embryophyta</taxon>
        <taxon>Tracheophyta</taxon>
        <taxon>Spermatophyta</taxon>
        <taxon>Magnoliopsida</taxon>
        <taxon>Liliopsida</taxon>
        <taxon>Poales</taxon>
        <taxon>Poaceae</taxon>
        <taxon>BOP clade</taxon>
        <taxon>Oryzoideae</taxon>
        <taxon>Oryzeae</taxon>
        <taxon>Oryzinae</taxon>
        <taxon>Oryza</taxon>
    </lineage>
</organism>
<feature type="region of interest" description="Disordered" evidence="1">
    <location>
        <begin position="59"/>
        <end position="81"/>
    </location>
</feature>
<dbReference type="AlphaFoldDB" id="A0A0D9YIY7"/>
<dbReference type="Gramene" id="OGLUM01G45450.6">
    <property type="protein sequence ID" value="OGLUM01G45450.6"/>
    <property type="gene ID" value="OGLUM01G45450"/>
</dbReference>
<feature type="region of interest" description="Disordered" evidence="1">
    <location>
        <begin position="22"/>
        <end position="44"/>
    </location>
</feature>
<protein>
    <submittedName>
        <fullName evidence="2">Uncharacterized protein</fullName>
    </submittedName>
</protein>
<accession>A0A0D9YIY7</accession>
<reference evidence="2" key="3">
    <citation type="submission" date="2018-05" db="EMBL/GenBank/DDBJ databases">
        <title>OgluRS3 (Oryza glumaepatula Reference Sequence Version 3).</title>
        <authorList>
            <person name="Zhang J."/>
            <person name="Kudrna D."/>
            <person name="Lee S."/>
            <person name="Talag J."/>
            <person name="Welchert J."/>
            <person name="Wing R.A."/>
        </authorList>
    </citation>
    <scope>NUCLEOTIDE SEQUENCE [LARGE SCALE GENOMIC DNA]</scope>
</reference>
<dbReference type="EnsemblPlants" id="OGLUM01G45450.6">
    <property type="protein sequence ID" value="OGLUM01G45450.6"/>
    <property type="gene ID" value="OGLUM01G45450"/>
</dbReference>